<dbReference type="Proteomes" id="UP001596306">
    <property type="component" value="Unassembled WGS sequence"/>
</dbReference>
<feature type="region of interest" description="Disordered" evidence="1">
    <location>
        <begin position="188"/>
        <end position="212"/>
    </location>
</feature>
<evidence type="ECO:0000256" key="1">
    <source>
        <dbReference type="SAM" id="MobiDB-lite"/>
    </source>
</evidence>
<dbReference type="Gene3D" id="3.40.50.620">
    <property type="entry name" value="HUPs"/>
    <property type="match status" value="1"/>
</dbReference>
<feature type="compositionally biased region" description="Basic and acidic residues" evidence="1">
    <location>
        <begin position="188"/>
        <end position="197"/>
    </location>
</feature>
<gene>
    <name evidence="2" type="ORF">ACFQB0_07520</name>
</gene>
<accession>A0ABW1VFA3</accession>
<dbReference type="EMBL" id="JBHSTP010000001">
    <property type="protein sequence ID" value="MFC6355952.1"/>
    <property type="molecule type" value="Genomic_DNA"/>
</dbReference>
<name>A0ABW1VFA3_9MICO</name>
<evidence type="ECO:0000313" key="3">
    <source>
        <dbReference type="Proteomes" id="UP001596306"/>
    </source>
</evidence>
<sequence>MVEFDLRFQVPSALTDDIAARTLFWPPNGAGSFNTTLGPRFGDLGPVSQANIDLLRLAAIVYAADRSVPRRVGQVNWTRRTFELTVPVHDSTPWTAVGGDLEALLDFLSGDTWHLSFRRTRVPREHISEDSYPDAQRVVLMSGGADSATGAFKARSLSDTHVLVSHVGATSISPIQKDIAKRIRELRPNGSTQHHEQIGFTRTQEQPGGYKFRNERSTRTRSFLFLAFGLAIASIKRLPLWIPENGFASLNPPLGPDQLGSLSTRTTHPWFLSELARIATEAGAWADITNPFADMTKGEMFRWVADEIGDDSAASELLSATNSCAFTNRRWLGVKATDHCGTCFGCLVRRASFAAAGLVDTSTYVIDAPPSDKAAQQLQQASLLPSIRGFVSRGIRVGDIAAMKLPAGYSPSLARDLCIRGSGELELLL</sequence>
<reference evidence="3" key="1">
    <citation type="journal article" date="2019" name="Int. J. Syst. Evol. Microbiol.">
        <title>The Global Catalogue of Microorganisms (GCM) 10K type strain sequencing project: providing services to taxonomists for standard genome sequencing and annotation.</title>
        <authorList>
            <consortium name="The Broad Institute Genomics Platform"/>
            <consortium name="The Broad Institute Genome Sequencing Center for Infectious Disease"/>
            <person name="Wu L."/>
            <person name="Ma J."/>
        </authorList>
    </citation>
    <scope>NUCLEOTIDE SEQUENCE [LARGE SCALE GENOMIC DNA]</scope>
    <source>
        <strain evidence="3">CCUG 43304</strain>
    </source>
</reference>
<proteinExistence type="predicted"/>
<dbReference type="InterPro" id="IPR014729">
    <property type="entry name" value="Rossmann-like_a/b/a_fold"/>
</dbReference>
<evidence type="ECO:0008006" key="4">
    <source>
        <dbReference type="Google" id="ProtNLM"/>
    </source>
</evidence>
<protein>
    <recommendedName>
        <fullName evidence="4">7-cyano-7-deazaguanine synthase</fullName>
    </recommendedName>
</protein>
<keyword evidence="3" id="KW-1185">Reference proteome</keyword>
<evidence type="ECO:0000313" key="2">
    <source>
        <dbReference type="EMBL" id="MFC6355952.1"/>
    </source>
</evidence>
<organism evidence="2 3">
    <name type="scientific">Luethyella okanaganae</name>
    <dbReference type="NCBI Taxonomy" id="69372"/>
    <lineage>
        <taxon>Bacteria</taxon>
        <taxon>Bacillati</taxon>
        <taxon>Actinomycetota</taxon>
        <taxon>Actinomycetes</taxon>
        <taxon>Micrococcales</taxon>
        <taxon>Microbacteriaceae</taxon>
        <taxon>Luethyella</taxon>
    </lineage>
</organism>
<comment type="caution">
    <text evidence="2">The sequence shown here is derived from an EMBL/GenBank/DDBJ whole genome shotgun (WGS) entry which is preliminary data.</text>
</comment>